<name>A0A1X7D3M7_9MICC</name>
<evidence type="ECO:0000256" key="1">
    <source>
        <dbReference type="ARBA" id="ARBA00009986"/>
    </source>
</evidence>
<organism evidence="8 9">
    <name type="scientific">Kocuria marina subsp. indica</name>
    <dbReference type="NCBI Taxonomy" id="1049583"/>
    <lineage>
        <taxon>Bacteria</taxon>
        <taxon>Bacillati</taxon>
        <taxon>Actinomycetota</taxon>
        <taxon>Actinomycetes</taxon>
        <taxon>Micrococcales</taxon>
        <taxon>Micrococcaceae</taxon>
        <taxon>Kocuria</taxon>
    </lineage>
</organism>
<evidence type="ECO:0000313" key="8">
    <source>
        <dbReference type="EMBL" id="SMF08275.1"/>
    </source>
</evidence>
<dbReference type="GO" id="GO:0004029">
    <property type="term" value="F:aldehyde dehydrogenase (NAD+) activity"/>
    <property type="evidence" value="ECO:0007669"/>
    <property type="project" value="UniProtKB-EC"/>
</dbReference>
<evidence type="ECO:0000259" key="7">
    <source>
        <dbReference type="Pfam" id="PF00171"/>
    </source>
</evidence>
<dbReference type="InterPro" id="IPR016163">
    <property type="entry name" value="Ald_DH_C"/>
</dbReference>
<proteinExistence type="inferred from homology"/>
<evidence type="ECO:0000256" key="6">
    <source>
        <dbReference type="RuleBase" id="RU003345"/>
    </source>
</evidence>
<evidence type="ECO:0000256" key="3">
    <source>
        <dbReference type="ARBA" id="ARBA00024226"/>
    </source>
</evidence>
<protein>
    <recommendedName>
        <fullName evidence="3">aldehyde dehydrogenase (NAD(+))</fullName>
        <ecNumber evidence="3">1.2.1.3</ecNumber>
    </recommendedName>
</protein>
<dbReference type="PROSITE" id="PS00687">
    <property type="entry name" value="ALDEHYDE_DEHYDR_GLU"/>
    <property type="match status" value="1"/>
</dbReference>
<dbReference type="EC" id="1.2.1.3" evidence="3"/>
<gene>
    <name evidence="8" type="ORF">SAMN06296028_10858</name>
</gene>
<dbReference type="PANTHER" id="PTHR42804">
    <property type="entry name" value="ALDEHYDE DEHYDROGENASE"/>
    <property type="match status" value="1"/>
</dbReference>
<evidence type="ECO:0000313" key="9">
    <source>
        <dbReference type="Proteomes" id="UP000192929"/>
    </source>
</evidence>
<dbReference type="InterPro" id="IPR016160">
    <property type="entry name" value="Ald_DH_CS_CYS"/>
</dbReference>
<dbReference type="Proteomes" id="UP000192929">
    <property type="component" value="Unassembled WGS sequence"/>
</dbReference>
<keyword evidence="9" id="KW-1185">Reference proteome</keyword>
<dbReference type="SUPFAM" id="SSF53720">
    <property type="entry name" value="ALDH-like"/>
    <property type="match status" value="1"/>
</dbReference>
<comment type="catalytic activity">
    <reaction evidence="4">
        <text>an aldehyde + NAD(+) + H2O = a carboxylate + NADH + 2 H(+)</text>
        <dbReference type="Rhea" id="RHEA:16185"/>
        <dbReference type="ChEBI" id="CHEBI:15377"/>
        <dbReference type="ChEBI" id="CHEBI:15378"/>
        <dbReference type="ChEBI" id="CHEBI:17478"/>
        <dbReference type="ChEBI" id="CHEBI:29067"/>
        <dbReference type="ChEBI" id="CHEBI:57540"/>
        <dbReference type="ChEBI" id="CHEBI:57945"/>
        <dbReference type="EC" id="1.2.1.3"/>
    </reaction>
</comment>
<dbReference type="EMBL" id="FXAC01000008">
    <property type="protein sequence ID" value="SMF08275.1"/>
    <property type="molecule type" value="Genomic_DNA"/>
</dbReference>
<accession>A0A1X7D3M7</accession>
<dbReference type="InterPro" id="IPR015590">
    <property type="entry name" value="Aldehyde_DH_dom"/>
</dbReference>
<sequence>MPGAPCNTAVVKPSEYTPLSVLGLIHVLNQVLPADVLHVVPGGGEVDKALSEHDGVDKIMFTGSTKTGQAIMRSAADGLARLTLELGGNDAGVVLPDVDPQAIAGDLFWGAFINTGQTCAALTRLYVHEDVYDSVYEALVGVAQQMPMGNGREEQNVLGPLQNKLQYSNPLVGQEQKGCGNSSGDPSESLPREWCAGEGCCGY</sequence>
<evidence type="ECO:0000256" key="4">
    <source>
        <dbReference type="ARBA" id="ARBA00049194"/>
    </source>
</evidence>
<dbReference type="Gene3D" id="3.40.605.10">
    <property type="entry name" value="Aldehyde Dehydrogenase, Chain A, domain 1"/>
    <property type="match status" value="1"/>
</dbReference>
<dbReference type="Pfam" id="PF00171">
    <property type="entry name" value="Aldedh"/>
    <property type="match status" value="1"/>
</dbReference>
<feature type="domain" description="Aldehyde dehydrogenase" evidence="7">
    <location>
        <begin position="7"/>
        <end position="168"/>
    </location>
</feature>
<comment type="similarity">
    <text evidence="1 6">Belongs to the aldehyde dehydrogenase family.</text>
</comment>
<evidence type="ECO:0000256" key="5">
    <source>
        <dbReference type="PROSITE-ProRule" id="PRU10007"/>
    </source>
</evidence>
<dbReference type="InterPro" id="IPR016162">
    <property type="entry name" value="Ald_DH_N"/>
</dbReference>
<dbReference type="Gene3D" id="3.40.309.10">
    <property type="entry name" value="Aldehyde Dehydrogenase, Chain A, domain 2"/>
    <property type="match status" value="1"/>
</dbReference>
<keyword evidence="2 6" id="KW-0560">Oxidoreductase</keyword>
<dbReference type="InterPro" id="IPR016161">
    <property type="entry name" value="Ald_DH/histidinol_DH"/>
</dbReference>
<feature type="active site" evidence="5">
    <location>
        <position position="85"/>
    </location>
</feature>
<reference evidence="9" key="1">
    <citation type="submission" date="2017-04" db="EMBL/GenBank/DDBJ databases">
        <authorList>
            <person name="Varghese N."/>
            <person name="Submissions S."/>
        </authorList>
    </citation>
    <scope>NUCLEOTIDE SEQUENCE [LARGE SCALE GENOMIC DNA]</scope>
    <source>
        <strain evidence="9">NIO-1021</strain>
    </source>
</reference>
<evidence type="ECO:0000256" key="2">
    <source>
        <dbReference type="ARBA" id="ARBA00023002"/>
    </source>
</evidence>
<dbReference type="AlphaFoldDB" id="A0A1X7D3M7"/>
<dbReference type="PANTHER" id="PTHR42804:SF1">
    <property type="entry name" value="ALDEHYDE DEHYDROGENASE-RELATED"/>
    <property type="match status" value="1"/>
</dbReference>
<dbReference type="PROSITE" id="PS00070">
    <property type="entry name" value="ALDEHYDE_DEHYDR_CYS"/>
    <property type="match status" value="1"/>
</dbReference>
<dbReference type="InterPro" id="IPR029510">
    <property type="entry name" value="Ald_DH_CS_GLU"/>
</dbReference>